<organism evidence="6 7">
    <name type="scientific">Thiomicrorhabdus lithotrophica</name>
    <dbReference type="NCBI Taxonomy" id="2949997"/>
    <lineage>
        <taxon>Bacteria</taxon>
        <taxon>Pseudomonadati</taxon>
        <taxon>Pseudomonadota</taxon>
        <taxon>Gammaproteobacteria</taxon>
        <taxon>Thiotrichales</taxon>
        <taxon>Piscirickettsiaceae</taxon>
        <taxon>Thiomicrorhabdus</taxon>
    </lineage>
</organism>
<accession>A0ABY8C9A7</accession>
<reference evidence="6 7" key="1">
    <citation type="submission" date="2022-06" db="EMBL/GenBank/DDBJ databases">
        <title>Thiomicrohabdus sp. nov, an obligately chemolithoautotrophic, sulfur-oxidizing bacterium isolated from beach of Guanyin Mountain. Amoy.</title>
        <authorList>
            <person name="Zhu H."/>
        </authorList>
    </citation>
    <scope>NUCLEOTIDE SEQUENCE [LARGE SCALE GENOMIC DNA]</scope>
    <source>
        <strain evidence="6 7">XGS-01</strain>
    </source>
</reference>
<sequence>MGQKNTVYGFGDATYQAIGEYNGLVKLVNDFYDAMETLPEAENIRNMHHKDLTESRDKLVHFLSGWMRGPNIYQAKYGSINIPKAHSHLNVGEQERDAWLLCMEVALEKQSYSEELKQYLLDQLAKPAEMIRRATQGG</sequence>
<keyword evidence="7" id="KW-1185">Reference proteome</keyword>
<dbReference type="Proteomes" id="UP001222275">
    <property type="component" value="Chromosome"/>
</dbReference>
<evidence type="ECO:0000256" key="4">
    <source>
        <dbReference type="ARBA" id="ARBA00023004"/>
    </source>
</evidence>
<dbReference type="RefSeq" id="WP_275594803.1">
    <property type="nucleotide sequence ID" value="NZ_CP102381.1"/>
</dbReference>
<evidence type="ECO:0000256" key="3">
    <source>
        <dbReference type="ARBA" id="ARBA00022723"/>
    </source>
</evidence>
<dbReference type="InterPro" id="IPR012292">
    <property type="entry name" value="Globin/Proto"/>
</dbReference>
<dbReference type="SUPFAM" id="SSF46458">
    <property type="entry name" value="Globin-like"/>
    <property type="match status" value="1"/>
</dbReference>
<evidence type="ECO:0000256" key="1">
    <source>
        <dbReference type="ARBA" id="ARBA00022448"/>
    </source>
</evidence>
<evidence type="ECO:0000256" key="2">
    <source>
        <dbReference type="ARBA" id="ARBA00022617"/>
    </source>
</evidence>
<gene>
    <name evidence="6" type="ORF">NR989_11085</name>
</gene>
<name>A0ABY8C9A7_9GAMM</name>
<dbReference type="PANTHER" id="PTHR47366">
    <property type="entry name" value="TWO-ON-TWO HEMOGLOBIN-3"/>
    <property type="match status" value="1"/>
</dbReference>
<comment type="similarity">
    <text evidence="5">Belongs to the truncated hemoglobin family. Group II subfamily.</text>
</comment>
<keyword evidence="1" id="KW-0813">Transport</keyword>
<dbReference type="InterPro" id="IPR001486">
    <property type="entry name" value="Hemoglobin_trunc"/>
</dbReference>
<dbReference type="InterPro" id="IPR009050">
    <property type="entry name" value="Globin-like_sf"/>
</dbReference>
<keyword evidence="2" id="KW-0349">Heme</keyword>
<evidence type="ECO:0000256" key="5">
    <source>
        <dbReference type="ARBA" id="ARBA00034496"/>
    </source>
</evidence>
<dbReference type="Pfam" id="PF01152">
    <property type="entry name" value="Bac_globin"/>
    <property type="match status" value="1"/>
</dbReference>
<dbReference type="EMBL" id="CP102381">
    <property type="protein sequence ID" value="WEJ62545.1"/>
    <property type="molecule type" value="Genomic_DNA"/>
</dbReference>
<dbReference type="Gene3D" id="1.10.490.10">
    <property type="entry name" value="Globins"/>
    <property type="match status" value="1"/>
</dbReference>
<dbReference type="CDD" id="cd14773">
    <property type="entry name" value="TrHb2_PhHbO-like_O"/>
    <property type="match status" value="1"/>
</dbReference>
<dbReference type="InterPro" id="IPR044203">
    <property type="entry name" value="GlbO/GLB3-like"/>
</dbReference>
<keyword evidence="4" id="KW-0408">Iron</keyword>
<evidence type="ECO:0000313" key="7">
    <source>
        <dbReference type="Proteomes" id="UP001222275"/>
    </source>
</evidence>
<proteinExistence type="inferred from homology"/>
<dbReference type="PANTHER" id="PTHR47366:SF1">
    <property type="entry name" value="TWO-ON-TWO HEMOGLOBIN-3"/>
    <property type="match status" value="1"/>
</dbReference>
<evidence type="ECO:0000313" key="6">
    <source>
        <dbReference type="EMBL" id="WEJ62545.1"/>
    </source>
</evidence>
<protein>
    <submittedName>
        <fullName evidence="6">Group II truncated hemoglobin</fullName>
    </submittedName>
</protein>
<keyword evidence="3" id="KW-0479">Metal-binding</keyword>